<feature type="transmembrane region" description="Helical" evidence="6">
    <location>
        <begin position="109"/>
        <end position="131"/>
    </location>
</feature>
<feature type="transmembrane region" description="Helical" evidence="6">
    <location>
        <begin position="31"/>
        <end position="54"/>
    </location>
</feature>
<keyword evidence="9" id="KW-1185">Reference proteome</keyword>
<keyword evidence="3 6" id="KW-1133">Transmembrane helix</keyword>
<feature type="transmembrane region" description="Helical" evidence="6">
    <location>
        <begin position="66"/>
        <end position="87"/>
    </location>
</feature>
<evidence type="ECO:0000256" key="5">
    <source>
        <dbReference type="ARBA" id="ARBA00038359"/>
    </source>
</evidence>
<gene>
    <name evidence="8" type="ORF">B0T21DRAFT_283258</name>
</gene>
<evidence type="ECO:0000313" key="9">
    <source>
        <dbReference type="Proteomes" id="UP001172159"/>
    </source>
</evidence>
<evidence type="ECO:0000259" key="7">
    <source>
        <dbReference type="Pfam" id="PF20684"/>
    </source>
</evidence>
<comment type="similarity">
    <text evidence="5">Belongs to the SAT4 family.</text>
</comment>
<feature type="transmembrane region" description="Helical" evidence="6">
    <location>
        <begin position="152"/>
        <end position="174"/>
    </location>
</feature>
<evidence type="ECO:0000313" key="8">
    <source>
        <dbReference type="EMBL" id="KAK0741922.1"/>
    </source>
</evidence>
<comment type="caution">
    <text evidence="8">The sequence shown here is derived from an EMBL/GenBank/DDBJ whole genome shotgun (WGS) entry which is preliminary data.</text>
</comment>
<comment type="subcellular location">
    <subcellularLocation>
        <location evidence="1">Membrane</location>
        <topology evidence="1">Multi-pass membrane protein</topology>
    </subcellularLocation>
</comment>
<protein>
    <recommendedName>
        <fullName evidence="7">Rhodopsin domain-containing protein</fullName>
    </recommendedName>
</protein>
<dbReference type="PANTHER" id="PTHR33048">
    <property type="entry name" value="PTH11-LIKE INTEGRAL MEMBRANE PROTEIN (AFU_ORTHOLOGUE AFUA_5G11245)"/>
    <property type="match status" value="1"/>
</dbReference>
<proteinExistence type="inferred from homology"/>
<dbReference type="EMBL" id="JAUKTV010000003">
    <property type="protein sequence ID" value="KAK0741922.1"/>
    <property type="molecule type" value="Genomic_DNA"/>
</dbReference>
<sequence>MSTTSYTSSGIVFGRDLWHVQKKNRALGLKLLYVVESLYIVTVSLSKVSVLLFFRRTFSQRWFQTATNTVLCLTIVTNLALLITQIIQCIPMKANWELDSPRYGHPNCINLQVFVVVGGVINILQELVLLAMPIPIVLRLPFQTRQQKTNSLIMFSLGVFTIACSIIRMVYVIRVEGAANFSWEYVDSIIWTNIEAGVTVMVPCLPTMRALILARKRAVNGQRELSGKWNFVRTV</sequence>
<evidence type="ECO:0000256" key="2">
    <source>
        <dbReference type="ARBA" id="ARBA00022692"/>
    </source>
</evidence>
<dbReference type="Pfam" id="PF20684">
    <property type="entry name" value="Fung_rhodopsin"/>
    <property type="match status" value="1"/>
</dbReference>
<evidence type="ECO:0000256" key="1">
    <source>
        <dbReference type="ARBA" id="ARBA00004141"/>
    </source>
</evidence>
<dbReference type="GO" id="GO:0016020">
    <property type="term" value="C:membrane"/>
    <property type="evidence" value="ECO:0007669"/>
    <property type="project" value="UniProtKB-SubCell"/>
</dbReference>
<evidence type="ECO:0000256" key="3">
    <source>
        <dbReference type="ARBA" id="ARBA00022989"/>
    </source>
</evidence>
<organism evidence="8 9">
    <name type="scientific">Apiosordaria backusii</name>
    <dbReference type="NCBI Taxonomy" id="314023"/>
    <lineage>
        <taxon>Eukaryota</taxon>
        <taxon>Fungi</taxon>
        <taxon>Dikarya</taxon>
        <taxon>Ascomycota</taxon>
        <taxon>Pezizomycotina</taxon>
        <taxon>Sordariomycetes</taxon>
        <taxon>Sordariomycetidae</taxon>
        <taxon>Sordariales</taxon>
        <taxon>Lasiosphaeriaceae</taxon>
        <taxon>Apiosordaria</taxon>
    </lineage>
</organism>
<evidence type="ECO:0000256" key="4">
    <source>
        <dbReference type="ARBA" id="ARBA00023136"/>
    </source>
</evidence>
<feature type="transmembrane region" description="Helical" evidence="6">
    <location>
        <begin position="194"/>
        <end position="214"/>
    </location>
</feature>
<dbReference type="AlphaFoldDB" id="A0AA40EM67"/>
<name>A0AA40EM67_9PEZI</name>
<dbReference type="InterPro" id="IPR052337">
    <property type="entry name" value="SAT4-like"/>
</dbReference>
<keyword evidence="4 6" id="KW-0472">Membrane</keyword>
<dbReference type="InterPro" id="IPR049326">
    <property type="entry name" value="Rhodopsin_dom_fungi"/>
</dbReference>
<keyword evidence="2 6" id="KW-0812">Transmembrane</keyword>
<dbReference type="Proteomes" id="UP001172159">
    <property type="component" value="Unassembled WGS sequence"/>
</dbReference>
<accession>A0AA40EM67</accession>
<feature type="domain" description="Rhodopsin" evidence="7">
    <location>
        <begin position="12"/>
        <end position="212"/>
    </location>
</feature>
<dbReference type="PANTHER" id="PTHR33048:SF47">
    <property type="entry name" value="INTEGRAL MEMBRANE PROTEIN-RELATED"/>
    <property type="match status" value="1"/>
</dbReference>
<evidence type="ECO:0000256" key="6">
    <source>
        <dbReference type="SAM" id="Phobius"/>
    </source>
</evidence>
<reference evidence="8" key="1">
    <citation type="submission" date="2023-06" db="EMBL/GenBank/DDBJ databases">
        <title>Genome-scale phylogeny and comparative genomics of the fungal order Sordariales.</title>
        <authorList>
            <consortium name="Lawrence Berkeley National Laboratory"/>
            <person name="Hensen N."/>
            <person name="Bonometti L."/>
            <person name="Westerberg I."/>
            <person name="Brannstrom I.O."/>
            <person name="Guillou S."/>
            <person name="Cros-Aarteil S."/>
            <person name="Calhoun S."/>
            <person name="Haridas S."/>
            <person name="Kuo A."/>
            <person name="Mondo S."/>
            <person name="Pangilinan J."/>
            <person name="Riley R."/>
            <person name="Labutti K."/>
            <person name="Andreopoulos B."/>
            <person name="Lipzen A."/>
            <person name="Chen C."/>
            <person name="Yanf M."/>
            <person name="Daum C."/>
            <person name="Ng V."/>
            <person name="Clum A."/>
            <person name="Steindorff A."/>
            <person name="Ohm R."/>
            <person name="Martin F."/>
            <person name="Silar P."/>
            <person name="Natvig D."/>
            <person name="Lalanne C."/>
            <person name="Gautier V."/>
            <person name="Ament-Velasquez S.L."/>
            <person name="Kruys A."/>
            <person name="Hutchinson M.I."/>
            <person name="Powell A.J."/>
            <person name="Barry K."/>
            <person name="Miller A.N."/>
            <person name="Grigoriev I.V."/>
            <person name="Debuchy R."/>
            <person name="Gladieux P."/>
            <person name="Thoren M.H."/>
            <person name="Johannesson H."/>
        </authorList>
    </citation>
    <scope>NUCLEOTIDE SEQUENCE</scope>
    <source>
        <strain evidence="8">CBS 540.89</strain>
    </source>
</reference>